<dbReference type="AlphaFoldDB" id="A0A9W9WZ56"/>
<evidence type="ECO:0000313" key="2">
    <source>
        <dbReference type="EMBL" id="KAJ5479413.1"/>
    </source>
</evidence>
<sequence>MCKVPPKNDYNNPTGAMALLSPIQYTIISIMTTMELYHSLDNEAPAPKLVRQQWEPGSGMSRIGGGWR</sequence>
<accession>A0A9W9WZ56</accession>
<dbReference type="EMBL" id="JAPWDO010000003">
    <property type="protein sequence ID" value="KAJ5479413.1"/>
    <property type="molecule type" value="Genomic_DNA"/>
</dbReference>
<gene>
    <name evidence="2" type="ORF">N7530_004922</name>
</gene>
<comment type="caution">
    <text evidence="2">The sequence shown here is derived from an EMBL/GenBank/DDBJ whole genome shotgun (WGS) entry which is preliminary data.</text>
</comment>
<feature type="region of interest" description="Disordered" evidence="1">
    <location>
        <begin position="48"/>
        <end position="68"/>
    </location>
</feature>
<reference evidence="2" key="2">
    <citation type="journal article" date="2023" name="IMA Fungus">
        <title>Comparative genomic study of the Penicillium genus elucidates a diverse pangenome and 15 lateral gene transfer events.</title>
        <authorList>
            <person name="Petersen C."/>
            <person name="Sorensen T."/>
            <person name="Nielsen M.R."/>
            <person name="Sondergaard T.E."/>
            <person name="Sorensen J.L."/>
            <person name="Fitzpatrick D.A."/>
            <person name="Frisvad J.C."/>
            <person name="Nielsen K.L."/>
        </authorList>
    </citation>
    <scope>NUCLEOTIDE SEQUENCE</scope>
    <source>
        <strain evidence="2">IBT 17660</strain>
    </source>
</reference>
<evidence type="ECO:0000313" key="3">
    <source>
        <dbReference type="Proteomes" id="UP001147760"/>
    </source>
</evidence>
<evidence type="ECO:0000256" key="1">
    <source>
        <dbReference type="SAM" id="MobiDB-lite"/>
    </source>
</evidence>
<organism evidence="2 3">
    <name type="scientific">Penicillium desertorum</name>
    <dbReference type="NCBI Taxonomy" id="1303715"/>
    <lineage>
        <taxon>Eukaryota</taxon>
        <taxon>Fungi</taxon>
        <taxon>Dikarya</taxon>
        <taxon>Ascomycota</taxon>
        <taxon>Pezizomycotina</taxon>
        <taxon>Eurotiomycetes</taxon>
        <taxon>Eurotiomycetidae</taxon>
        <taxon>Eurotiales</taxon>
        <taxon>Aspergillaceae</taxon>
        <taxon>Penicillium</taxon>
    </lineage>
</organism>
<dbReference type="OrthoDB" id="10502867at2759"/>
<reference evidence="2" key="1">
    <citation type="submission" date="2022-12" db="EMBL/GenBank/DDBJ databases">
        <authorList>
            <person name="Petersen C."/>
        </authorList>
    </citation>
    <scope>NUCLEOTIDE SEQUENCE</scope>
    <source>
        <strain evidence="2">IBT 17660</strain>
    </source>
</reference>
<dbReference type="Proteomes" id="UP001147760">
    <property type="component" value="Unassembled WGS sequence"/>
</dbReference>
<name>A0A9W9WZ56_9EURO</name>
<proteinExistence type="predicted"/>
<keyword evidence="3" id="KW-1185">Reference proteome</keyword>
<protein>
    <submittedName>
        <fullName evidence="2">Uncharacterized protein</fullName>
    </submittedName>
</protein>